<feature type="transmembrane region" description="Helical" evidence="1">
    <location>
        <begin position="158"/>
        <end position="183"/>
    </location>
</feature>
<dbReference type="HOGENOM" id="CLU_064468_0_0_11"/>
<evidence type="ECO:0000313" key="2">
    <source>
        <dbReference type="EMBL" id="AEI12884.1"/>
    </source>
</evidence>
<feature type="transmembrane region" description="Helical" evidence="1">
    <location>
        <begin position="203"/>
        <end position="223"/>
    </location>
</feature>
<keyword evidence="1" id="KW-0812">Transmembrane</keyword>
<proteinExistence type="predicted"/>
<protein>
    <submittedName>
        <fullName evidence="2">Uncharacterized protein</fullName>
    </submittedName>
</protein>
<dbReference type="RefSeq" id="WP_013884402.1">
    <property type="nucleotide sequence ID" value="NC_015671.1"/>
</dbReference>
<dbReference type="Proteomes" id="UP000000485">
    <property type="component" value="Chromosome"/>
</dbReference>
<keyword evidence="1" id="KW-0472">Membrane</keyword>
<feature type="transmembrane region" description="Helical" evidence="1">
    <location>
        <begin position="230"/>
        <end position="250"/>
    </location>
</feature>
<feature type="transmembrane region" description="Helical" evidence="1">
    <location>
        <begin position="300"/>
        <end position="318"/>
    </location>
</feature>
<sequence precursor="true">MRGMLRAELMRVRSRSAFWGTLVVLLVACAGLVIAAWDDTRPPSDAAVAQAHLDLDDALASWEDEQDWWTAECEDAEDPWFESVDCDTFGRPVLEQFLPYRDGLAEVVDSRFAPIGGLLVLGLLIMGTSLAAADFASGAMATWLTFQPRRARVVGSRLLAAATATVPLALAVLTAAALGMAGVVAWNGAMQDGGQAAASIAAYGWRAVVAALWGVVLGTGLAFTFRHSAAVIGVVVWWVAAVETALPTILPTSRGVTLVTNLRAWTEGGTSYVTETCRLDAAKNEVCDVVEHVISQTQGGLVMLGVAAVVVGLGLLVFRLRDVG</sequence>
<dbReference type="OrthoDB" id="3819831at2"/>
<reference evidence="3" key="1">
    <citation type="submission" date="2011-04" db="EMBL/GenBank/DDBJ databases">
        <title>Complete sequence of Cellvibrio gilvus ATCC 13127.</title>
        <authorList>
            <person name="Lucas S."/>
            <person name="Han J."/>
            <person name="Lapidus A."/>
            <person name="Cheng J.-F."/>
            <person name="Goodwin L."/>
            <person name="Pitluck S."/>
            <person name="Peters L."/>
            <person name="Munk A."/>
            <person name="Detter J.C."/>
            <person name="Han C."/>
            <person name="Tapia R."/>
            <person name="Land M."/>
            <person name="Hauser L."/>
            <person name="Kyrpides N."/>
            <person name="Ivanova N."/>
            <person name="Ovchinnikova G."/>
            <person name="Pagani I."/>
            <person name="Mead D."/>
            <person name="Brumm P."/>
            <person name="Woyke T."/>
        </authorList>
    </citation>
    <scope>NUCLEOTIDE SEQUENCE [LARGE SCALE GENOMIC DNA]</scope>
    <source>
        <strain evidence="3">ATCC 13127 / NRRL B-14078</strain>
    </source>
</reference>
<keyword evidence="3" id="KW-1185">Reference proteome</keyword>
<accession>F8A1K0</accession>
<name>F8A1K0_CELGA</name>
<evidence type="ECO:0000256" key="1">
    <source>
        <dbReference type="SAM" id="Phobius"/>
    </source>
</evidence>
<evidence type="ECO:0000313" key="3">
    <source>
        <dbReference type="Proteomes" id="UP000000485"/>
    </source>
</evidence>
<feature type="transmembrane region" description="Helical" evidence="1">
    <location>
        <begin position="118"/>
        <end position="146"/>
    </location>
</feature>
<dbReference type="KEGG" id="cga:Celgi_2385"/>
<dbReference type="AlphaFoldDB" id="F8A1K0"/>
<dbReference type="EMBL" id="CP002665">
    <property type="protein sequence ID" value="AEI12884.1"/>
    <property type="molecule type" value="Genomic_DNA"/>
</dbReference>
<keyword evidence="1" id="KW-1133">Transmembrane helix</keyword>
<organism evidence="2 3">
    <name type="scientific">Cellulomonas gilvus (strain ATCC 13127 / NRRL B-14078)</name>
    <name type="common">Cellvibrio gilvus</name>
    <dbReference type="NCBI Taxonomy" id="593907"/>
    <lineage>
        <taxon>Bacteria</taxon>
        <taxon>Bacillati</taxon>
        <taxon>Actinomycetota</taxon>
        <taxon>Actinomycetes</taxon>
        <taxon>Micrococcales</taxon>
        <taxon>Cellulomonadaceae</taxon>
        <taxon>Cellulomonas</taxon>
    </lineage>
</organism>
<gene>
    <name evidence="2" type="ordered locus">Celgi_2385</name>
</gene>
<dbReference type="PROSITE" id="PS51257">
    <property type="entry name" value="PROKAR_LIPOPROTEIN"/>
    <property type="match status" value="1"/>
</dbReference>
<dbReference type="eggNOG" id="COG1277">
    <property type="taxonomic scope" value="Bacteria"/>
</dbReference>
<dbReference type="STRING" id="593907.Celgi_2385"/>